<dbReference type="PROSITE" id="PS50109">
    <property type="entry name" value="HIS_KIN"/>
    <property type="match status" value="1"/>
</dbReference>
<dbReference type="InterPro" id="IPR003594">
    <property type="entry name" value="HATPase_dom"/>
</dbReference>
<name>A0AAU7NZN7_9GAMM</name>
<dbReference type="InterPro" id="IPR036097">
    <property type="entry name" value="HisK_dim/P_sf"/>
</dbReference>
<feature type="transmembrane region" description="Helical" evidence="11">
    <location>
        <begin position="12"/>
        <end position="34"/>
    </location>
</feature>
<dbReference type="PRINTS" id="PR00344">
    <property type="entry name" value="BCTRLSENSOR"/>
</dbReference>
<dbReference type="SMART" id="SM00387">
    <property type="entry name" value="HATPase_c"/>
    <property type="match status" value="1"/>
</dbReference>
<keyword evidence="9" id="KW-0902">Two-component regulatory system</keyword>
<dbReference type="EMBL" id="CP157743">
    <property type="protein sequence ID" value="XBS22352.1"/>
    <property type="molecule type" value="Genomic_DNA"/>
</dbReference>
<evidence type="ECO:0000256" key="10">
    <source>
        <dbReference type="ARBA" id="ARBA00023136"/>
    </source>
</evidence>
<evidence type="ECO:0000256" key="8">
    <source>
        <dbReference type="ARBA" id="ARBA00022989"/>
    </source>
</evidence>
<dbReference type="Proteomes" id="UP001225378">
    <property type="component" value="Chromosome"/>
</dbReference>
<evidence type="ECO:0000256" key="11">
    <source>
        <dbReference type="SAM" id="Phobius"/>
    </source>
</evidence>
<evidence type="ECO:0000256" key="3">
    <source>
        <dbReference type="ARBA" id="ARBA00012438"/>
    </source>
</evidence>
<protein>
    <recommendedName>
        <fullName evidence="3">histidine kinase</fullName>
        <ecNumber evidence="3">2.7.13.3</ecNumber>
    </recommendedName>
</protein>
<feature type="transmembrane region" description="Helical" evidence="11">
    <location>
        <begin position="131"/>
        <end position="154"/>
    </location>
</feature>
<comment type="catalytic activity">
    <reaction evidence="1">
        <text>ATP + protein L-histidine = ADP + protein N-phospho-L-histidine.</text>
        <dbReference type="EC" id="2.7.13.3"/>
    </reaction>
</comment>
<comment type="subcellular location">
    <subcellularLocation>
        <location evidence="2">Membrane</location>
    </subcellularLocation>
</comment>
<evidence type="ECO:0000256" key="6">
    <source>
        <dbReference type="ARBA" id="ARBA00022692"/>
    </source>
</evidence>
<keyword evidence="6 11" id="KW-0812">Transmembrane</keyword>
<evidence type="ECO:0000313" key="15">
    <source>
        <dbReference type="Proteomes" id="UP001225378"/>
    </source>
</evidence>
<evidence type="ECO:0000256" key="4">
    <source>
        <dbReference type="ARBA" id="ARBA00022553"/>
    </source>
</evidence>
<proteinExistence type="predicted"/>
<dbReference type="InterPro" id="IPR003661">
    <property type="entry name" value="HisK_dim/P_dom"/>
</dbReference>
<sequence length="436" mass="50057">MPYRLNLRYRIFFTYPLLGFLISVLVIVFFIFSFDLLERQYMDNFLLEELDHFIENSTSNPELTEQHASHWEIYKIDDDHPFDLLNFLSQYSPGTYDVELRGQMYDIGIAERDGARYYILYNDQDAEALEINLIAFMVASACVIIWAATAYGLWFSKRVLKPVMSLADEVRTLDLGAAEAIEVDSYAQDEVGFLASEFDSYINRIRRLIEREREFTANASHELRTPLTIIKAATEALLLRQNLPEDIRTRLLRIERAVNEMNNCLQVLLILSREPDRSQLLTDSTDLVRLVEQLLEDYESLRPPAVKIVKHFAARPVIKAQEAMLSIVLCNVIKNAFSNTVEGAITIEIDDHRLTLTDTGKGIPQECLPQVVKRGYKDRHSEGQGLGLSLVQRICDYYQWRLSIDSISGQGTTVMLEFAPVTPDGYEMPREGRGVY</sequence>
<dbReference type="SUPFAM" id="SSF47384">
    <property type="entry name" value="Homodimeric domain of signal transducing histidine kinase"/>
    <property type="match status" value="1"/>
</dbReference>
<evidence type="ECO:0000256" key="9">
    <source>
        <dbReference type="ARBA" id="ARBA00023012"/>
    </source>
</evidence>
<evidence type="ECO:0000256" key="7">
    <source>
        <dbReference type="ARBA" id="ARBA00022777"/>
    </source>
</evidence>
<dbReference type="PANTHER" id="PTHR45436">
    <property type="entry name" value="SENSOR HISTIDINE KINASE YKOH"/>
    <property type="match status" value="1"/>
</dbReference>
<dbReference type="InterPro" id="IPR003660">
    <property type="entry name" value="HAMP_dom"/>
</dbReference>
<reference evidence="14 15" key="1">
    <citation type="journal article" date="2024" name="Microbiology">
        <title>Methylomarinum rosea sp. nov., a novel halophilic methanotrophic bacterium from the hypersaline Lake Elton.</title>
        <authorList>
            <person name="Suleimanov R.Z."/>
            <person name="Oshkin I.Y."/>
            <person name="Danilova O.V."/>
            <person name="Suzina N.E."/>
            <person name="Dedysh S.N."/>
        </authorList>
    </citation>
    <scope>NUCLEOTIDE SEQUENCE [LARGE SCALE GENOMIC DNA]</scope>
    <source>
        <strain evidence="14 15">Ch1-1</strain>
    </source>
</reference>
<gene>
    <name evidence="14" type="ORF">Q9L42_009545</name>
</gene>
<dbReference type="SMART" id="SM00388">
    <property type="entry name" value="HisKA"/>
    <property type="match status" value="1"/>
</dbReference>
<dbReference type="PROSITE" id="PS50885">
    <property type="entry name" value="HAMP"/>
    <property type="match status" value="1"/>
</dbReference>
<keyword evidence="8 11" id="KW-1133">Transmembrane helix</keyword>
<dbReference type="CDD" id="cd00082">
    <property type="entry name" value="HisKA"/>
    <property type="match status" value="1"/>
</dbReference>
<dbReference type="GO" id="GO:0000155">
    <property type="term" value="F:phosphorelay sensor kinase activity"/>
    <property type="evidence" value="ECO:0007669"/>
    <property type="project" value="InterPro"/>
</dbReference>
<dbReference type="GO" id="GO:0005886">
    <property type="term" value="C:plasma membrane"/>
    <property type="evidence" value="ECO:0007669"/>
    <property type="project" value="TreeGrafter"/>
</dbReference>
<evidence type="ECO:0000259" key="12">
    <source>
        <dbReference type="PROSITE" id="PS50109"/>
    </source>
</evidence>
<dbReference type="AlphaFoldDB" id="A0AAU7NZN7"/>
<evidence type="ECO:0000313" key="14">
    <source>
        <dbReference type="EMBL" id="XBS22352.1"/>
    </source>
</evidence>
<keyword evidence="15" id="KW-1185">Reference proteome</keyword>
<dbReference type="InterPro" id="IPR004358">
    <property type="entry name" value="Sig_transdc_His_kin-like_C"/>
</dbReference>
<accession>A0AAU7NZN7</accession>
<evidence type="ECO:0000256" key="2">
    <source>
        <dbReference type="ARBA" id="ARBA00004370"/>
    </source>
</evidence>
<feature type="domain" description="Histidine kinase" evidence="12">
    <location>
        <begin position="218"/>
        <end position="422"/>
    </location>
</feature>
<dbReference type="EC" id="2.7.13.3" evidence="3"/>
<feature type="domain" description="HAMP" evidence="13">
    <location>
        <begin position="157"/>
        <end position="210"/>
    </location>
</feature>
<dbReference type="Gene3D" id="1.10.287.130">
    <property type="match status" value="1"/>
</dbReference>
<dbReference type="Gene3D" id="6.10.340.10">
    <property type="match status" value="1"/>
</dbReference>
<evidence type="ECO:0000256" key="1">
    <source>
        <dbReference type="ARBA" id="ARBA00000085"/>
    </source>
</evidence>
<dbReference type="InterPro" id="IPR050428">
    <property type="entry name" value="TCS_sensor_his_kinase"/>
</dbReference>
<evidence type="ECO:0000259" key="13">
    <source>
        <dbReference type="PROSITE" id="PS50885"/>
    </source>
</evidence>
<dbReference type="Pfam" id="PF00512">
    <property type="entry name" value="HisKA"/>
    <property type="match status" value="1"/>
</dbReference>
<dbReference type="Gene3D" id="3.30.565.10">
    <property type="entry name" value="Histidine kinase-like ATPase, C-terminal domain"/>
    <property type="match status" value="1"/>
</dbReference>
<keyword evidence="7 14" id="KW-0418">Kinase</keyword>
<dbReference type="Pfam" id="PF02518">
    <property type="entry name" value="HATPase_c"/>
    <property type="match status" value="1"/>
</dbReference>
<dbReference type="SUPFAM" id="SSF55874">
    <property type="entry name" value="ATPase domain of HSP90 chaperone/DNA topoisomerase II/histidine kinase"/>
    <property type="match status" value="1"/>
</dbReference>
<keyword evidence="10 11" id="KW-0472">Membrane</keyword>
<dbReference type="InterPro" id="IPR005467">
    <property type="entry name" value="His_kinase_dom"/>
</dbReference>
<keyword evidence="4" id="KW-0597">Phosphoprotein</keyword>
<dbReference type="InterPro" id="IPR036890">
    <property type="entry name" value="HATPase_C_sf"/>
</dbReference>
<evidence type="ECO:0000256" key="5">
    <source>
        <dbReference type="ARBA" id="ARBA00022679"/>
    </source>
</evidence>
<dbReference type="KEGG" id="mech:Q9L42_009545"/>
<organism evidence="14 15">
    <name type="scientific">Methylomarinum roseum</name>
    <dbReference type="NCBI Taxonomy" id="3067653"/>
    <lineage>
        <taxon>Bacteria</taxon>
        <taxon>Pseudomonadati</taxon>
        <taxon>Pseudomonadota</taxon>
        <taxon>Gammaproteobacteria</taxon>
        <taxon>Methylococcales</taxon>
        <taxon>Methylococcaceae</taxon>
        <taxon>Methylomarinum</taxon>
    </lineage>
</organism>
<dbReference type="PANTHER" id="PTHR45436:SF16">
    <property type="entry name" value="HISTIDINE KINASE"/>
    <property type="match status" value="1"/>
</dbReference>
<dbReference type="RefSeq" id="WP_305908670.1">
    <property type="nucleotide sequence ID" value="NZ_CP157743.1"/>
</dbReference>
<keyword evidence="5" id="KW-0808">Transferase</keyword>